<reference evidence="1 2" key="1">
    <citation type="journal article" date="2024" name="Science">
        <title>Giant polyketide synthase enzymes in the biosynthesis of giant marine polyether toxins.</title>
        <authorList>
            <person name="Fallon T.R."/>
            <person name="Shende V.V."/>
            <person name="Wierzbicki I.H."/>
            <person name="Pendleton A.L."/>
            <person name="Watervoot N.F."/>
            <person name="Auber R.P."/>
            <person name="Gonzalez D.J."/>
            <person name="Wisecaver J.H."/>
            <person name="Moore B.S."/>
        </authorList>
    </citation>
    <scope>NUCLEOTIDE SEQUENCE [LARGE SCALE GENOMIC DNA]</scope>
    <source>
        <strain evidence="1 2">12B1</strain>
    </source>
</reference>
<protein>
    <submittedName>
        <fullName evidence="1">Uncharacterized protein</fullName>
    </submittedName>
</protein>
<keyword evidence="2" id="KW-1185">Reference proteome</keyword>
<evidence type="ECO:0000313" key="1">
    <source>
        <dbReference type="EMBL" id="KAL1526721.1"/>
    </source>
</evidence>
<name>A0AB34K0T9_PRYPA</name>
<organism evidence="1 2">
    <name type="scientific">Prymnesium parvum</name>
    <name type="common">Toxic golden alga</name>
    <dbReference type="NCBI Taxonomy" id="97485"/>
    <lineage>
        <taxon>Eukaryota</taxon>
        <taxon>Haptista</taxon>
        <taxon>Haptophyta</taxon>
        <taxon>Prymnesiophyceae</taxon>
        <taxon>Prymnesiales</taxon>
        <taxon>Prymnesiaceae</taxon>
        <taxon>Prymnesium</taxon>
    </lineage>
</organism>
<accession>A0AB34K0T9</accession>
<proteinExistence type="predicted"/>
<gene>
    <name evidence="1" type="ORF">AB1Y20_015418</name>
</gene>
<sequence length="163" mass="16807">MAAATATALVAGPPAAGAGATPAAPPTRLGANPADTTVTRLVAVLTASDPDELLIPSDSPVITAFPFLQWMLPPPGSRLVKVAMCELQGVCITACNFDLADPSLARVLRSANLVEHGLSAAACSAILHELHDARVLDDAHKSESDFWEALTESSLLNRAALCT</sequence>
<dbReference type="EMBL" id="JBGBPQ010000003">
    <property type="protein sequence ID" value="KAL1526721.1"/>
    <property type="molecule type" value="Genomic_DNA"/>
</dbReference>
<dbReference type="AlphaFoldDB" id="A0AB34K0T9"/>
<evidence type="ECO:0000313" key="2">
    <source>
        <dbReference type="Proteomes" id="UP001515480"/>
    </source>
</evidence>
<comment type="caution">
    <text evidence="1">The sequence shown here is derived from an EMBL/GenBank/DDBJ whole genome shotgun (WGS) entry which is preliminary data.</text>
</comment>
<dbReference type="Proteomes" id="UP001515480">
    <property type="component" value="Unassembled WGS sequence"/>
</dbReference>